<dbReference type="PRINTS" id="PR00111">
    <property type="entry name" value="ABHYDROLASE"/>
</dbReference>
<dbReference type="InterPro" id="IPR051340">
    <property type="entry name" value="Haloalkane_dehalogenase"/>
</dbReference>
<dbReference type="InterPro" id="IPR000639">
    <property type="entry name" value="Epox_hydrolase-like"/>
</dbReference>
<dbReference type="Proteomes" id="UP001626549">
    <property type="component" value="Chromosome"/>
</dbReference>
<feature type="domain" description="AB hydrolase-1" evidence="2">
    <location>
        <begin position="54"/>
        <end position="292"/>
    </location>
</feature>
<dbReference type="Gene3D" id="3.40.50.1820">
    <property type="entry name" value="alpha/beta hydrolase"/>
    <property type="match status" value="1"/>
</dbReference>
<dbReference type="PRINTS" id="PR00412">
    <property type="entry name" value="EPOXHYDRLASE"/>
</dbReference>
<dbReference type="PANTHER" id="PTHR42977:SF3">
    <property type="entry name" value="AB HYDROLASE-1 DOMAIN-CONTAINING PROTEIN"/>
    <property type="match status" value="1"/>
</dbReference>
<evidence type="ECO:0000259" key="2">
    <source>
        <dbReference type="Pfam" id="PF00561"/>
    </source>
</evidence>
<organism evidence="3 4">
    <name type="scientific">Congregibacter brevis</name>
    <dbReference type="NCBI Taxonomy" id="3081201"/>
    <lineage>
        <taxon>Bacteria</taxon>
        <taxon>Pseudomonadati</taxon>
        <taxon>Pseudomonadota</taxon>
        <taxon>Gammaproteobacteria</taxon>
        <taxon>Cellvibrionales</taxon>
        <taxon>Halieaceae</taxon>
        <taxon>Congregibacter</taxon>
    </lineage>
</organism>
<name>A0ABZ0IG37_9GAMM</name>
<keyword evidence="4" id="KW-1185">Reference proteome</keyword>
<gene>
    <name evidence="3" type="ORF">R0137_05405</name>
</gene>
<dbReference type="InterPro" id="IPR029058">
    <property type="entry name" value="AB_hydrolase_fold"/>
</dbReference>
<evidence type="ECO:0000313" key="3">
    <source>
        <dbReference type="EMBL" id="WOJ98013.1"/>
    </source>
</evidence>
<dbReference type="EC" id="3.8.1.5" evidence="3"/>
<dbReference type="GO" id="GO:0018786">
    <property type="term" value="F:haloalkane dehalogenase activity"/>
    <property type="evidence" value="ECO:0007669"/>
    <property type="project" value="UniProtKB-EC"/>
</dbReference>
<dbReference type="Pfam" id="PF00561">
    <property type="entry name" value="Abhydrolase_1"/>
    <property type="match status" value="1"/>
</dbReference>
<keyword evidence="1 3" id="KW-0378">Hydrolase</keyword>
<dbReference type="InterPro" id="IPR000073">
    <property type="entry name" value="AB_hydrolase_1"/>
</dbReference>
<dbReference type="RefSeq" id="WP_407329161.1">
    <property type="nucleotide sequence ID" value="NZ_CP136865.1"/>
</dbReference>
<proteinExistence type="predicted"/>
<dbReference type="SUPFAM" id="SSF53474">
    <property type="entry name" value="alpha/beta-Hydrolases"/>
    <property type="match status" value="1"/>
</dbReference>
<dbReference type="PANTHER" id="PTHR42977">
    <property type="entry name" value="HYDROLASE-RELATED"/>
    <property type="match status" value="1"/>
</dbReference>
<reference evidence="3 4" key="1">
    <citation type="submission" date="2023-10" db="EMBL/GenBank/DDBJ databases">
        <title>Two novel species belonging to the OM43/NOR5 clade.</title>
        <authorList>
            <person name="Park M."/>
        </authorList>
    </citation>
    <scope>NUCLEOTIDE SEQUENCE [LARGE SCALE GENOMIC DNA]</scope>
    <source>
        <strain evidence="3 4">IMCC45268</strain>
    </source>
</reference>
<protein>
    <submittedName>
        <fullName evidence="3">Haloalkane dehalogenase</fullName>
        <ecNumber evidence="3">3.8.1.5</ecNumber>
    </submittedName>
</protein>
<accession>A0ABZ0IG37</accession>
<evidence type="ECO:0000256" key="1">
    <source>
        <dbReference type="ARBA" id="ARBA00022801"/>
    </source>
</evidence>
<evidence type="ECO:0000313" key="4">
    <source>
        <dbReference type="Proteomes" id="UP001626549"/>
    </source>
</evidence>
<dbReference type="EMBL" id="CP136865">
    <property type="protein sequence ID" value="WOJ98013.1"/>
    <property type="molecule type" value="Genomic_DNA"/>
</dbReference>
<sequence length="305" mass="33524">MSQNKSIAALRTPDERFVDVPDFDYPVSYADDLPGYEGLRIAWIDAGPSDAEEVFLCLHGEPSWSFLYRRMMPVFLESGARVIAPDLLGFGRSDKPTEQSDYTFNFHRDYLLELVERLDLRNITLVVQDWGGLLGLTLPVDERFKPRLSRLLVMNTGLGVGKSPSDGFLAWKNYALATPDLPIGELIARGTPHLTDAEIAAYDAPFPGPEYKAGAQMFPALVPVSPEMEGVDVSLKAAEFWSTEWSGKSFMAIGDADPVLGPAVMENLRSMIKGCPSAMIVEGGGHFVQEWGESIARAALESFAD</sequence>
<dbReference type="NCBIfam" id="NF002043">
    <property type="entry name" value="PRK00870.1"/>
    <property type="match status" value="1"/>
</dbReference>